<sequence>MAAIGLPAGDAAAVLWGALLAVDEELFVLFEHAERANSKPAATKPIFRSELIFYRRSLTLGTPTRRYGDLPAGGAIATR</sequence>
<gene>
    <name evidence="1" type="ORF">CARN1_0070</name>
</gene>
<proteinExistence type="predicted"/>
<protein>
    <submittedName>
        <fullName evidence="1">Uncharacterized protein</fullName>
    </submittedName>
</protein>
<dbReference type="EMBL" id="CABL01000005">
    <property type="protein sequence ID" value="CBH74895.1"/>
    <property type="molecule type" value="Genomic_DNA"/>
</dbReference>
<dbReference type="AlphaFoldDB" id="E6PEL0"/>
<evidence type="ECO:0000313" key="1">
    <source>
        <dbReference type="EMBL" id="CBH74895.1"/>
    </source>
</evidence>
<reference evidence="1" key="1">
    <citation type="submission" date="2009-10" db="EMBL/GenBank/DDBJ databases">
        <title>Diversity of trophic interactions inside an arsenic-rich microbial ecosystem.</title>
        <authorList>
            <person name="Bertin P.N."/>
            <person name="Heinrich-Salmeron A."/>
            <person name="Pelletier E."/>
            <person name="Goulhen-Chollet F."/>
            <person name="Arsene-Ploetze F."/>
            <person name="Gallien S."/>
            <person name="Calteau A."/>
            <person name="Vallenet D."/>
            <person name="Casiot C."/>
            <person name="Chane-Woon-Ming B."/>
            <person name="Giloteaux L."/>
            <person name="Barakat M."/>
            <person name="Bonnefoy V."/>
            <person name="Bruneel O."/>
            <person name="Chandler M."/>
            <person name="Cleiss J."/>
            <person name="Duran R."/>
            <person name="Elbaz-Poulichet F."/>
            <person name="Fonknechten N."/>
            <person name="Lauga B."/>
            <person name="Mornico D."/>
            <person name="Ortet P."/>
            <person name="Schaeffer C."/>
            <person name="Siguier P."/>
            <person name="Alexander Thil Smith A."/>
            <person name="Van Dorsselaer A."/>
            <person name="Weissenbach J."/>
            <person name="Medigue C."/>
            <person name="Le Paslier D."/>
        </authorList>
    </citation>
    <scope>NUCLEOTIDE SEQUENCE</scope>
</reference>
<accession>E6PEL0</accession>
<name>E6PEL0_9ZZZZ</name>
<organism evidence="1">
    <name type="scientific">mine drainage metagenome</name>
    <dbReference type="NCBI Taxonomy" id="410659"/>
    <lineage>
        <taxon>unclassified sequences</taxon>
        <taxon>metagenomes</taxon>
        <taxon>ecological metagenomes</taxon>
    </lineage>
</organism>
<comment type="caution">
    <text evidence="1">The sequence shown here is derived from an EMBL/GenBank/DDBJ whole genome shotgun (WGS) entry which is preliminary data.</text>
</comment>